<feature type="compositionally biased region" description="Low complexity" evidence="1">
    <location>
        <begin position="53"/>
        <end position="71"/>
    </location>
</feature>
<evidence type="ECO:0000313" key="2">
    <source>
        <dbReference type="EMBL" id="NMF92538.1"/>
    </source>
</evidence>
<gene>
    <name evidence="2" type="ORF">GO608_04250</name>
</gene>
<accession>A0ABX1MXR4</accession>
<dbReference type="InterPro" id="IPR021735">
    <property type="entry name" value="DUF3306"/>
</dbReference>
<comment type="caution">
    <text evidence="2">The sequence shown here is derived from an EMBL/GenBank/DDBJ whole genome shotgun (WGS) entry which is preliminary data.</text>
</comment>
<evidence type="ECO:0000256" key="1">
    <source>
        <dbReference type="SAM" id="MobiDB-lite"/>
    </source>
</evidence>
<dbReference type="Proteomes" id="UP000601990">
    <property type="component" value="Unassembled WGS sequence"/>
</dbReference>
<organism evidence="2 3">
    <name type="scientific">Aromatoleum buckelii</name>
    <dbReference type="NCBI Taxonomy" id="200254"/>
    <lineage>
        <taxon>Bacteria</taxon>
        <taxon>Pseudomonadati</taxon>
        <taxon>Pseudomonadota</taxon>
        <taxon>Betaproteobacteria</taxon>
        <taxon>Rhodocyclales</taxon>
        <taxon>Rhodocyclaceae</taxon>
        <taxon>Aromatoleum</taxon>
    </lineage>
</organism>
<feature type="compositionally biased region" description="Low complexity" evidence="1">
    <location>
        <begin position="187"/>
        <end position="214"/>
    </location>
</feature>
<evidence type="ECO:0000313" key="3">
    <source>
        <dbReference type="Proteomes" id="UP000601990"/>
    </source>
</evidence>
<feature type="region of interest" description="Disordered" evidence="1">
    <location>
        <begin position="148"/>
        <end position="226"/>
    </location>
</feature>
<keyword evidence="3" id="KW-1185">Reference proteome</keyword>
<dbReference type="RefSeq" id="WP_169197842.1">
    <property type="nucleotide sequence ID" value="NZ_WTVH02000008.1"/>
</dbReference>
<name>A0ABX1MXR4_9RHOO</name>
<reference evidence="2" key="1">
    <citation type="submission" date="2019-12" db="EMBL/GenBank/DDBJ databases">
        <title>Comparative genomics gives insights into the taxonomy of the Azoarcus-Aromatoleum group and reveals separate origins of nif in the plant-associated Azoarcus and non-plant-associated Aromatoleum sub-groups.</title>
        <authorList>
            <person name="Lafos M."/>
            <person name="Maluk M."/>
            <person name="Batista M."/>
            <person name="Junghare M."/>
            <person name="Carmona M."/>
            <person name="Faoro H."/>
            <person name="Cruz L.M."/>
            <person name="Battistoni F."/>
            <person name="De Souza E."/>
            <person name="Pedrosa F."/>
            <person name="Chen W.-M."/>
            <person name="Poole P.S."/>
            <person name="Dixon R.A."/>
            <person name="James E.K."/>
        </authorList>
    </citation>
    <scope>NUCLEOTIDE SEQUENCE</scope>
    <source>
        <strain evidence="2">U120</strain>
    </source>
</reference>
<dbReference type="Pfam" id="PF11748">
    <property type="entry name" value="DUF3306"/>
    <property type="match status" value="1"/>
</dbReference>
<dbReference type="EMBL" id="WTVH01000005">
    <property type="protein sequence ID" value="NMF92538.1"/>
    <property type="molecule type" value="Genomic_DNA"/>
</dbReference>
<proteinExistence type="predicted"/>
<feature type="region of interest" description="Disordered" evidence="1">
    <location>
        <begin position="1"/>
        <end position="76"/>
    </location>
</feature>
<protein>
    <submittedName>
        <fullName evidence="2">DUF3306 domain-containing protein</fullName>
    </submittedName>
</protein>
<sequence length="226" mass="23219">MTTPARFLERWSRLKRRGEGGTASAAGALDQTAPGEEASTPAPGSPHAEAGELDAGAARGADAPVDPAAVPSLPPIDTLDLDADFTGFLKKEVGEPLRRAALRKLFSDPHFNRMDGLDTYIADYSVADPIPPDVMKRLRQFRTFFGDEAEEDGGRAEPMDPVAAGASAAESVPEIGGVAADAELGTGADPAPAASADDPLPADGPPAASCTTATADDDTGNARPDR</sequence>